<dbReference type="Pfam" id="PF01810">
    <property type="entry name" value="LysE"/>
    <property type="match status" value="1"/>
</dbReference>
<evidence type="ECO:0000256" key="6">
    <source>
        <dbReference type="SAM" id="Phobius"/>
    </source>
</evidence>
<feature type="transmembrane region" description="Helical" evidence="6">
    <location>
        <begin position="41"/>
        <end position="60"/>
    </location>
</feature>
<evidence type="ECO:0000313" key="8">
    <source>
        <dbReference type="Proteomes" id="UP000190339"/>
    </source>
</evidence>
<dbReference type="RefSeq" id="WP_079511179.1">
    <property type="nucleotide sequence ID" value="NZ_FUYL01000002.1"/>
</dbReference>
<evidence type="ECO:0000256" key="4">
    <source>
        <dbReference type="ARBA" id="ARBA00022989"/>
    </source>
</evidence>
<dbReference type="OrthoDB" id="1451945at2"/>
<evidence type="ECO:0000256" key="2">
    <source>
        <dbReference type="ARBA" id="ARBA00022475"/>
    </source>
</evidence>
<dbReference type="Proteomes" id="UP000190339">
    <property type="component" value="Unassembled WGS sequence"/>
</dbReference>
<feature type="transmembrane region" description="Helical" evidence="6">
    <location>
        <begin position="189"/>
        <end position="207"/>
    </location>
</feature>
<protein>
    <submittedName>
        <fullName evidence="7">LysE type translocator</fullName>
    </submittedName>
</protein>
<reference evidence="8" key="1">
    <citation type="submission" date="2017-02" db="EMBL/GenBank/DDBJ databases">
        <authorList>
            <person name="Varghese N."/>
            <person name="Submissions S."/>
        </authorList>
    </citation>
    <scope>NUCLEOTIDE SEQUENCE [LARGE SCALE GENOMIC DNA]</scope>
    <source>
        <strain evidence="8">DSM 23546</strain>
    </source>
</reference>
<accession>A0A1T5A7U4</accession>
<proteinExistence type="predicted"/>
<gene>
    <name evidence="7" type="ORF">SAMN05660866_00659</name>
</gene>
<keyword evidence="5 6" id="KW-0472">Membrane</keyword>
<dbReference type="STRING" id="561365.SAMN05660866_00659"/>
<dbReference type="GO" id="GO:0005886">
    <property type="term" value="C:plasma membrane"/>
    <property type="evidence" value="ECO:0007669"/>
    <property type="project" value="UniProtKB-SubCell"/>
</dbReference>
<dbReference type="GO" id="GO:0006865">
    <property type="term" value="P:amino acid transport"/>
    <property type="evidence" value="ECO:0007669"/>
    <property type="project" value="InterPro"/>
</dbReference>
<dbReference type="AlphaFoldDB" id="A0A1T5A7U4"/>
<evidence type="ECO:0000256" key="5">
    <source>
        <dbReference type="ARBA" id="ARBA00023136"/>
    </source>
</evidence>
<feature type="transmembrane region" description="Helical" evidence="6">
    <location>
        <begin position="113"/>
        <end position="131"/>
    </location>
</feature>
<sequence length="208" mass="23384">MQQLATLFVFTFGAAFFASLPPGLLNLNVAKTGVEKGKANGVIFGLGVAVAVMLQTYLAVRIAKYISRNQHFIEVLLQIALVLFFVLAIYFFVKAKKQHREAFVVVEAKKRNSFSKGVFLALINLLAIPYYSGLNTVFHTQGLISYKIIDEIIFIIAAGSGTFLAMYLYVFYFNRMEHKTNAFSKNSNYILSGLMVLLFIITCFRLFN</sequence>
<feature type="transmembrane region" description="Helical" evidence="6">
    <location>
        <begin position="72"/>
        <end position="93"/>
    </location>
</feature>
<evidence type="ECO:0000256" key="1">
    <source>
        <dbReference type="ARBA" id="ARBA00004651"/>
    </source>
</evidence>
<comment type="subcellular location">
    <subcellularLocation>
        <location evidence="1">Cell membrane</location>
        <topology evidence="1">Multi-pass membrane protein</topology>
    </subcellularLocation>
</comment>
<organism evidence="7 8">
    <name type="scientific">Maribacter arcticus</name>
    <dbReference type="NCBI Taxonomy" id="561365"/>
    <lineage>
        <taxon>Bacteria</taxon>
        <taxon>Pseudomonadati</taxon>
        <taxon>Bacteroidota</taxon>
        <taxon>Flavobacteriia</taxon>
        <taxon>Flavobacteriales</taxon>
        <taxon>Flavobacteriaceae</taxon>
        <taxon>Maribacter</taxon>
    </lineage>
</organism>
<evidence type="ECO:0000256" key="3">
    <source>
        <dbReference type="ARBA" id="ARBA00022692"/>
    </source>
</evidence>
<keyword evidence="3 6" id="KW-0812">Transmembrane</keyword>
<keyword evidence="4 6" id="KW-1133">Transmembrane helix</keyword>
<dbReference type="InterPro" id="IPR001123">
    <property type="entry name" value="LeuE-type"/>
</dbReference>
<keyword evidence="2" id="KW-1003">Cell membrane</keyword>
<keyword evidence="8" id="KW-1185">Reference proteome</keyword>
<dbReference type="EMBL" id="FUYL01000002">
    <property type="protein sequence ID" value="SKB30990.1"/>
    <property type="molecule type" value="Genomic_DNA"/>
</dbReference>
<feature type="transmembrane region" description="Helical" evidence="6">
    <location>
        <begin position="152"/>
        <end position="169"/>
    </location>
</feature>
<name>A0A1T5A7U4_9FLAO</name>
<evidence type="ECO:0000313" key="7">
    <source>
        <dbReference type="EMBL" id="SKB30990.1"/>
    </source>
</evidence>